<evidence type="ECO:0000313" key="3">
    <source>
        <dbReference type="Proteomes" id="UP000054359"/>
    </source>
</evidence>
<dbReference type="AlphaFoldDB" id="A0A087UT62"/>
<protein>
    <submittedName>
        <fullName evidence="2">PHD finger protein 12</fullName>
    </submittedName>
</protein>
<evidence type="ECO:0000259" key="1">
    <source>
        <dbReference type="Pfam" id="PF16737"/>
    </source>
</evidence>
<organism evidence="2 3">
    <name type="scientific">Stegodyphus mimosarum</name>
    <name type="common">African social velvet spider</name>
    <dbReference type="NCBI Taxonomy" id="407821"/>
    <lineage>
        <taxon>Eukaryota</taxon>
        <taxon>Metazoa</taxon>
        <taxon>Ecdysozoa</taxon>
        <taxon>Arthropoda</taxon>
        <taxon>Chelicerata</taxon>
        <taxon>Arachnida</taxon>
        <taxon>Araneae</taxon>
        <taxon>Araneomorphae</taxon>
        <taxon>Entelegynae</taxon>
        <taxon>Eresoidea</taxon>
        <taxon>Eresidae</taxon>
        <taxon>Stegodyphus</taxon>
    </lineage>
</organism>
<dbReference type="InterPro" id="IPR038098">
    <property type="entry name" value="PHF12_MRG-bd_sf"/>
</dbReference>
<dbReference type="Pfam" id="PF16737">
    <property type="entry name" value="PHF12_MRG_bd"/>
    <property type="match status" value="1"/>
</dbReference>
<feature type="domain" description="PHD finger protein 12 MRG binding" evidence="1">
    <location>
        <begin position="9"/>
        <end position="45"/>
    </location>
</feature>
<dbReference type="InterPro" id="IPR031966">
    <property type="entry name" value="PHF12_MRG-bd"/>
</dbReference>
<dbReference type="EMBL" id="KK121472">
    <property type="protein sequence ID" value="KFM80551.1"/>
    <property type="molecule type" value="Genomic_DNA"/>
</dbReference>
<name>A0A087UT62_STEMI</name>
<feature type="non-terminal residue" evidence="2">
    <location>
        <position position="61"/>
    </location>
</feature>
<dbReference type="STRING" id="407821.A0A087UT62"/>
<sequence>MSTLDIEHESANPLNVLISAAATRNPSQYQLPSELACTVQLPGSSKRLRPREANRCSKKMA</sequence>
<dbReference type="OrthoDB" id="8886983at2759"/>
<gene>
    <name evidence="2" type="ORF">X975_17235</name>
</gene>
<accession>A0A087UT62</accession>
<dbReference type="Proteomes" id="UP000054359">
    <property type="component" value="Unassembled WGS sequence"/>
</dbReference>
<dbReference type="Gene3D" id="6.10.20.60">
    <property type="entry name" value="PHD finger protein 12"/>
    <property type="match status" value="1"/>
</dbReference>
<evidence type="ECO:0000313" key="2">
    <source>
        <dbReference type="EMBL" id="KFM80551.1"/>
    </source>
</evidence>
<keyword evidence="3" id="KW-1185">Reference proteome</keyword>
<proteinExistence type="predicted"/>
<reference evidence="2 3" key="1">
    <citation type="submission" date="2013-11" db="EMBL/GenBank/DDBJ databases">
        <title>Genome sequencing of Stegodyphus mimosarum.</title>
        <authorList>
            <person name="Bechsgaard J."/>
        </authorList>
    </citation>
    <scope>NUCLEOTIDE SEQUENCE [LARGE SCALE GENOMIC DNA]</scope>
</reference>